<feature type="region of interest" description="Disordered" evidence="4">
    <location>
        <begin position="112"/>
        <end position="155"/>
    </location>
</feature>
<sequence length="575" mass="65082">MMIMMIIRIESKEGMLLLIFVFVTLTCSSPVLSKPPSINSSIRNLQDDHVVVLQQQRTSFKQEQKSHPPQQSDENTSKTIHKLRLKFRKLRDRVRQLEEKLERLTLSQYKSSYIQGPKGEKGDRGPRGPTGARGSMGFRGLTGLPGRDGSFSQLPSCTPKQYLSSNGKRLICLTFDTSIQPNNGNGGNSGKERSTEQPSSGNTDDSTTEETVNPDGGVDEGNGIRLPNPTINEGLVGKIDKFSEKNRIQNFYADTWDLHSFIWDQNTYLGVSQLSTQSFILKKWVQNEFIEKAILTVPNARKWTSFEWQSELYIVIACNTKPAPGGGAAYSYVYKMKYDEITLFQRLETRTAFGVDAIEIGNELYLVFAYLLGVGNDAYSDVFKWSQGEFKKDHLIPVTGTDVDTFSVGSEHFAAVVGVTSRDPFVYLLKYNGTQFVTHYNIPMDSRPYGLTFVRTRNEYFLAVAFYDLRQSLILKWNGVTFQPNQKLVSSKARDFATTTINRAGREITYLALVNYEGKPIIYIYNEQTKQFGKLQQTNSKWTRDIEFLRVPNSIHLNLAVASTREIVIYKGNTT</sequence>
<dbReference type="InterPro" id="IPR009039">
    <property type="entry name" value="EAR"/>
</dbReference>
<organism evidence="6 7">
    <name type="scientific">Clytia hemisphaerica</name>
    <dbReference type="NCBI Taxonomy" id="252671"/>
    <lineage>
        <taxon>Eukaryota</taxon>
        <taxon>Metazoa</taxon>
        <taxon>Cnidaria</taxon>
        <taxon>Hydrozoa</taxon>
        <taxon>Hydroidolina</taxon>
        <taxon>Leptothecata</taxon>
        <taxon>Obeliida</taxon>
        <taxon>Clytiidae</taxon>
        <taxon>Clytia</taxon>
    </lineage>
</organism>
<evidence type="ECO:0000256" key="5">
    <source>
        <dbReference type="SAM" id="SignalP"/>
    </source>
</evidence>
<keyword evidence="1 5" id="KW-0732">Signal</keyword>
<evidence type="ECO:0000313" key="6">
    <source>
        <dbReference type="EnsemblMetazoa" id="CLYHEMP023497.6"/>
    </source>
</evidence>
<dbReference type="AlphaFoldDB" id="A0A7M5XH94"/>
<dbReference type="EnsemblMetazoa" id="CLYHEMT023497.6">
    <property type="protein sequence ID" value="CLYHEMP023497.6"/>
    <property type="gene ID" value="CLYHEMG023497"/>
</dbReference>
<evidence type="ECO:0000256" key="4">
    <source>
        <dbReference type="SAM" id="MobiDB-lite"/>
    </source>
</evidence>
<feature type="signal peptide" evidence="5">
    <location>
        <begin position="1"/>
        <end position="33"/>
    </location>
</feature>
<reference evidence="6" key="1">
    <citation type="submission" date="2021-01" db="UniProtKB">
        <authorList>
            <consortium name="EnsemblMetazoa"/>
        </authorList>
    </citation>
    <scope>IDENTIFICATION</scope>
</reference>
<evidence type="ECO:0000256" key="1">
    <source>
        <dbReference type="ARBA" id="ARBA00022729"/>
    </source>
</evidence>
<dbReference type="OrthoDB" id="408373at2759"/>
<feature type="coiled-coil region" evidence="3">
    <location>
        <begin position="80"/>
        <end position="107"/>
    </location>
</feature>
<evidence type="ECO:0000256" key="2">
    <source>
        <dbReference type="ARBA" id="ARBA00022737"/>
    </source>
</evidence>
<keyword evidence="3" id="KW-0175">Coiled coil</keyword>
<feature type="region of interest" description="Disordered" evidence="4">
    <location>
        <begin position="177"/>
        <end position="230"/>
    </location>
</feature>
<dbReference type="Proteomes" id="UP000594262">
    <property type="component" value="Unplaced"/>
</dbReference>
<name>A0A7M5XH94_9CNID</name>
<keyword evidence="2" id="KW-0677">Repeat</keyword>
<evidence type="ECO:0000256" key="3">
    <source>
        <dbReference type="SAM" id="Coils"/>
    </source>
</evidence>
<feature type="region of interest" description="Disordered" evidence="4">
    <location>
        <begin position="57"/>
        <end position="80"/>
    </location>
</feature>
<protein>
    <submittedName>
        <fullName evidence="6">Uncharacterized protein</fullName>
    </submittedName>
</protein>
<keyword evidence="7" id="KW-1185">Reference proteome</keyword>
<dbReference type="PROSITE" id="PS50912">
    <property type="entry name" value="EAR"/>
    <property type="match status" value="2"/>
</dbReference>
<evidence type="ECO:0000313" key="7">
    <source>
        <dbReference type="Proteomes" id="UP000594262"/>
    </source>
</evidence>
<feature type="compositionally biased region" description="Polar residues" evidence="4">
    <location>
        <begin position="67"/>
        <end position="78"/>
    </location>
</feature>
<feature type="chain" id="PRO_5029483478" evidence="5">
    <location>
        <begin position="34"/>
        <end position="575"/>
    </location>
</feature>
<proteinExistence type="predicted"/>
<feature type="compositionally biased region" description="Polar residues" evidence="4">
    <location>
        <begin position="196"/>
        <end position="211"/>
    </location>
</feature>
<accession>A0A7M5XH94</accession>